<dbReference type="InterPro" id="IPR000792">
    <property type="entry name" value="Tscrpt_reg_LuxR_C"/>
</dbReference>
<dbReference type="AlphaFoldDB" id="A0A2U3K232"/>
<dbReference type="Gene3D" id="3.40.50.2300">
    <property type="match status" value="1"/>
</dbReference>
<dbReference type="OrthoDB" id="117354at2"/>
<dbReference type="GO" id="GO:0003677">
    <property type="term" value="F:DNA binding"/>
    <property type="evidence" value="ECO:0007669"/>
    <property type="project" value="UniProtKB-KW"/>
</dbReference>
<dbReference type="SUPFAM" id="SSF46894">
    <property type="entry name" value="C-terminal effector domain of the bipartite response regulators"/>
    <property type="match status" value="1"/>
</dbReference>
<dbReference type="SUPFAM" id="SSF52172">
    <property type="entry name" value="CheY-like"/>
    <property type="match status" value="1"/>
</dbReference>
<feature type="domain" description="HTH luxR-type" evidence="3">
    <location>
        <begin position="148"/>
        <end position="213"/>
    </location>
</feature>
<feature type="domain" description="Response regulatory" evidence="4">
    <location>
        <begin position="12"/>
        <end position="122"/>
    </location>
</feature>
<dbReference type="Proteomes" id="UP000238701">
    <property type="component" value="Unassembled WGS sequence"/>
</dbReference>
<reference evidence="6" key="1">
    <citation type="submission" date="2018-02" db="EMBL/GenBank/DDBJ databases">
        <authorList>
            <person name="Hausmann B."/>
        </authorList>
    </citation>
    <scope>NUCLEOTIDE SEQUENCE [LARGE SCALE GENOMIC DNA]</scope>
    <source>
        <strain evidence="6">Peat soil MAG SbA1</strain>
    </source>
</reference>
<evidence type="ECO:0000313" key="6">
    <source>
        <dbReference type="Proteomes" id="UP000238701"/>
    </source>
</evidence>
<comment type="caution">
    <text evidence="2">Lacks conserved residue(s) required for the propagation of feature annotation.</text>
</comment>
<sequence length="218" mass="23695">MKAAVARKPVIRIAVVESDPLRFVGFRALFDSEPEFELVSAALPEINTLQNIDLILLGNRSGQNLFDVMASLKATRPDLRIIVTGSGIDEETILKAIASGAKGYVDEAATPAEFAQAIRVVNQGSVWAPRRVLSLFIERVSSSPGRIFPAGRVTFTDREKEVLEMLVAGRSNKEIGGQLGIEERTVKAHVAKLMRKVGVQNRIALSVHAITHSLVATK</sequence>
<dbReference type="PANTHER" id="PTHR43214">
    <property type="entry name" value="TWO-COMPONENT RESPONSE REGULATOR"/>
    <property type="match status" value="1"/>
</dbReference>
<dbReference type="GO" id="GO:0006355">
    <property type="term" value="P:regulation of DNA-templated transcription"/>
    <property type="evidence" value="ECO:0007669"/>
    <property type="project" value="InterPro"/>
</dbReference>
<dbReference type="InterPro" id="IPR011006">
    <property type="entry name" value="CheY-like_superfamily"/>
</dbReference>
<protein>
    <submittedName>
        <fullName evidence="5">Two component transcriptional regulator, LuxR family</fullName>
    </submittedName>
</protein>
<evidence type="ECO:0000313" key="5">
    <source>
        <dbReference type="EMBL" id="SPF33734.1"/>
    </source>
</evidence>
<evidence type="ECO:0000259" key="3">
    <source>
        <dbReference type="PROSITE" id="PS50043"/>
    </source>
</evidence>
<organism evidence="5 6">
    <name type="scientific">Candidatus Sulfotelmatobacter kueseliae</name>
    <dbReference type="NCBI Taxonomy" id="2042962"/>
    <lineage>
        <taxon>Bacteria</taxon>
        <taxon>Pseudomonadati</taxon>
        <taxon>Acidobacteriota</taxon>
        <taxon>Terriglobia</taxon>
        <taxon>Terriglobales</taxon>
        <taxon>Candidatus Korobacteraceae</taxon>
        <taxon>Candidatus Sulfotelmatobacter</taxon>
    </lineage>
</organism>
<dbReference type="InterPro" id="IPR001789">
    <property type="entry name" value="Sig_transdc_resp-reg_receiver"/>
</dbReference>
<dbReference type="CDD" id="cd06170">
    <property type="entry name" value="LuxR_C_like"/>
    <property type="match status" value="1"/>
</dbReference>
<dbReference type="PROSITE" id="PS50043">
    <property type="entry name" value="HTH_LUXR_2"/>
    <property type="match status" value="1"/>
</dbReference>
<evidence type="ECO:0000259" key="4">
    <source>
        <dbReference type="PROSITE" id="PS50110"/>
    </source>
</evidence>
<dbReference type="GO" id="GO:0000160">
    <property type="term" value="P:phosphorelay signal transduction system"/>
    <property type="evidence" value="ECO:0007669"/>
    <property type="project" value="InterPro"/>
</dbReference>
<gene>
    <name evidence="5" type="ORF">SBA1_120088</name>
</gene>
<dbReference type="PRINTS" id="PR00038">
    <property type="entry name" value="HTHLUXR"/>
</dbReference>
<evidence type="ECO:0000256" key="1">
    <source>
        <dbReference type="ARBA" id="ARBA00023125"/>
    </source>
</evidence>
<dbReference type="InterPro" id="IPR016032">
    <property type="entry name" value="Sig_transdc_resp-reg_C-effctor"/>
</dbReference>
<accession>A0A2U3K232</accession>
<proteinExistence type="predicted"/>
<dbReference type="EMBL" id="OMOD01000024">
    <property type="protein sequence ID" value="SPF33734.1"/>
    <property type="molecule type" value="Genomic_DNA"/>
</dbReference>
<dbReference type="PANTHER" id="PTHR43214:SF43">
    <property type="entry name" value="TWO-COMPONENT RESPONSE REGULATOR"/>
    <property type="match status" value="1"/>
</dbReference>
<dbReference type="Pfam" id="PF00196">
    <property type="entry name" value="GerE"/>
    <property type="match status" value="1"/>
</dbReference>
<name>A0A2U3K232_9BACT</name>
<dbReference type="SMART" id="SM00421">
    <property type="entry name" value="HTH_LUXR"/>
    <property type="match status" value="1"/>
</dbReference>
<dbReference type="PROSITE" id="PS50110">
    <property type="entry name" value="RESPONSE_REGULATORY"/>
    <property type="match status" value="1"/>
</dbReference>
<keyword evidence="1" id="KW-0238">DNA-binding</keyword>
<dbReference type="InterPro" id="IPR039420">
    <property type="entry name" value="WalR-like"/>
</dbReference>
<evidence type="ECO:0000256" key="2">
    <source>
        <dbReference type="PROSITE-ProRule" id="PRU00169"/>
    </source>
</evidence>